<dbReference type="InterPro" id="IPR013762">
    <property type="entry name" value="Integrase-like_cat_sf"/>
</dbReference>
<evidence type="ECO:0000259" key="8">
    <source>
        <dbReference type="PROSITE" id="PS51900"/>
    </source>
</evidence>
<comment type="similarity">
    <text evidence="1">Belongs to the 'phage' integrase family.</text>
</comment>
<dbReference type="InterPro" id="IPR044068">
    <property type="entry name" value="CB"/>
</dbReference>
<feature type="domain" description="Tyr recombinase" evidence="7">
    <location>
        <begin position="327"/>
        <end position="533"/>
    </location>
</feature>
<dbReference type="PROSITE" id="PS51900">
    <property type="entry name" value="CB"/>
    <property type="match status" value="1"/>
</dbReference>
<evidence type="ECO:0000256" key="4">
    <source>
        <dbReference type="ARBA" id="ARBA00023172"/>
    </source>
</evidence>
<keyword evidence="4" id="KW-0233">DNA recombination</keyword>
<dbReference type="PROSITE" id="PS51898">
    <property type="entry name" value="TYR_RECOMBINASE"/>
    <property type="match status" value="1"/>
</dbReference>
<dbReference type="STRING" id="1317124.DW2_08452"/>
<feature type="region of interest" description="Disordered" evidence="6">
    <location>
        <begin position="167"/>
        <end position="187"/>
    </location>
</feature>
<evidence type="ECO:0000256" key="2">
    <source>
        <dbReference type="ARBA" id="ARBA00022908"/>
    </source>
</evidence>
<organism evidence="9 10">
    <name type="scientific">Thioclava atlantica</name>
    <dbReference type="NCBI Taxonomy" id="1317124"/>
    <lineage>
        <taxon>Bacteria</taxon>
        <taxon>Pseudomonadati</taxon>
        <taxon>Pseudomonadota</taxon>
        <taxon>Alphaproteobacteria</taxon>
        <taxon>Rhodobacterales</taxon>
        <taxon>Paracoccaceae</taxon>
        <taxon>Thioclava</taxon>
    </lineage>
</organism>
<dbReference type="Proteomes" id="UP000028607">
    <property type="component" value="Unassembled WGS sequence"/>
</dbReference>
<sequence>MDGIIRTEISPQEARAWLADVIKRERAKIEKLQFLRRFDSLDPLDDLRQDEAARDAWAYLARSGLNAEAPEGASDLLRSTIDLYRRDLASDSRRRIVAREFQDLTGRPASSAFEVVTLMSLLISGKRAAWAGNDTALEPIEALADDLAAQTPSDLLGPEPHCAAPNFPPENAARTPSVVSQPAQDPALDPSLDGVIERLITMKREEGIEEKTLRQYRSFGDLFTLLTGITDIRRVRQADATAFRAALLKIPKSWGKSPKDRTATRDEVMARAAALPADQVGLSTGTINRHLDHLGQVATWAADEGFLIDPRLDPSKLRRKETVRESEKKDAFTPLQLEALFQNPVWTGSATEYFQTRPGKTIYRNGIYWCPLIGAVTGARREEIAGLSPEDIIEVDGIPCISIRETEQRRVKTLSSCRTVPIHVRLIELGFLDHVTKMKRAGHPDLFPDLREPKSGKHGKKLGRRMRQIIDDTLGADGAALSFHSFRHYVQNALEHAAIDDKIIRDIVGHEGRDIHEKTYHKPTPPNLMRPAIDALPLWV</sequence>
<dbReference type="GO" id="GO:0006310">
    <property type="term" value="P:DNA recombination"/>
    <property type="evidence" value="ECO:0007669"/>
    <property type="project" value="UniProtKB-KW"/>
</dbReference>
<accession>A0A085TXJ9</accession>
<dbReference type="InterPro" id="IPR002104">
    <property type="entry name" value="Integrase_catalytic"/>
</dbReference>
<reference evidence="10" key="1">
    <citation type="submission" date="2013-04" db="EMBL/GenBank/DDBJ databases">
        <title>Thioclava sp. 13D2W-2 Genome Sequencing.</title>
        <authorList>
            <person name="Lai Q."/>
            <person name="Li G."/>
            <person name="Shao Z."/>
        </authorList>
    </citation>
    <scope>NUCLEOTIDE SEQUENCE [LARGE SCALE GENOMIC DNA]</scope>
    <source>
        <strain evidence="10">13D2W-2</strain>
    </source>
</reference>
<keyword evidence="10" id="KW-1185">Reference proteome</keyword>
<protein>
    <submittedName>
        <fullName evidence="9">Phage integrase family protein</fullName>
    </submittedName>
</protein>
<comment type="caution">
    <text evidence="9">The sequence shown here is derived from an EMBL/GenBank/DDBJ whole genome shotgun (WGS) entry which is preliminary data.</text>
</comment>
<name>A0A085TXJ9_9RHOB</name>
<keyword evidence="2" id="KW-0229">DNA integration</keyword>
<proteinExistence type="inferred from homology"/>
<dbReference type="PANTHER" id="PTHR30349">
    <property type="entry name" value="PHAGE INTEGRASE-RELATED"/>
    <property type="match status" value="1"/>
</dbReference>
<evidence type="ECO:0000313" key="10">
    <source>
        <dbReference type="Proteomes" id="UP000028607"/>
    </source>
</evidence>
<dbReference type="InterPro" id="IPR050090">
    <property type="entry name" value="Tyrosine_recombinase_XerCD"/>
</dbReference>
<dbReference type="CDD" id="cd01184">
    <property type="entry name" value="INT_C_like_1"/>
    <property type="match status" value="1"/>
</dbReference>
<evidence type="ECO:0000256" key="6">
    <source>
        <dbReference type="SAM" id="MobiDB-lite"/>
    </source>
</evidence>
<evidence type="ECO:0000256" key="3">
    <source>
        <dbReference type="ARBA" id="ARBA00023125"/>
    </source>
</evidence>
<evidence type="ECO:0000256" key="5">
    <source>
        <dbReference type="PROSITE-ProRule" id="PRU01248"/>
    </source>
</evidence>
<dbReference type="GO" id="GO:0015074">
    <property type="term" value="P:DNA integration"/>
    <property type="evidence" value="ECO:0007669"/>
    <property type="project" value="UniProtKB-KW"/>
</dbReference>
<dbReference type="InterPro" id="IPR011010">
    <property type="entry name" value="DNA_brk_join_enz"/>
</dbReference>
<dbReference type="PATRIC" id="fig|1317124.6.peg.1723"/>
<gene>
    <name evidence="9" type="ORF">DW2_08452</name>
</gene>
<evidence type="ECO:0000256" key="1">
    <source>
        <dbReference type="ARBA" id="ARBA00008857"/>
    </source>
</evidence>
<dbReference type="PANTHER" id="PTHR30349:SF41">
    <property type="entry name" value="INTEGRASE_RECOMBINASE PROTEIN MJ0367-RELATED"/>
    <property type="match status" value="1"/>
</dbReference>
<dbReference type="AlphaFoldDB" id="A0A085TXJ9"/>
<keyword evidence="3 5" id="KW-0238">DNA-binding</keyword>
<reference evidence="9 10" key="2">
    <citation type="journal article" date="2015" name="Antonie Van Leeuwenhoek">
        <title>Thioclava indica sp. nov., isolated from surface seawater of the Indian Ocean.</title>
        <authorList>
            <person name="Liu Y."/>
            <person name="Lai Q."/>
            <person name="Du J."/>
            <person name="Xu H."/>
            <person name="Jiang L."/>
            <person name="Shao Z."/>
        </authorList>
    </citation>
    <scope>NUCLEOTIDE SEQUENCE [LARGE SCALE GENOMIC DNA]</scope>
    <source>
        <strain evidence="9 10">13D2W-2</strain>
    </source>
</reference>
<dbReference type="eggNOG" id="COG0582">
    <property type="taxonomic scope" value="Bacteria"/>
</dbReference>
<dbReference type="EMBL" id="AQRC01000005">
    <property type="protein sequence ID" value="KFE35446.1"/>
    <property type="molecule type" value="Genomic_DNA"/>
</dbReference>
<feature type="domain" description="Core-binding (CB)" evidence="8">
    <location>
        <begin position="190"/>
        <end position="302"/>
    </location>
</feature>
<dbReference type="SUPFAM" id="SSF56349">
    <property type="entry name" value="DNA breaking-rejoining enzymes"/>
    <property type="match status" value="1"/>
</dbReference>
<evidence type="ECO:0000313" key="9">
    <source>
        <dbReference type="EMBL" id="KFE35446.1"/>
    </source>
</evidence>
<evidence type="ECO:0000259" key="7">
    <source>
        <dbReference type="PROSITE" id="PS51898"/>
    </source>
</evidence>
<dbReference type="Gene3D" id="1.10.443.10">
    <property type="entry name" value="Intergrase catalytic core"/>
    <property type="match status" value="1"/>
</dbReference>
<dbReference type="GO" id="GO:0003677">
    <property type="term" value="F:DNA binding"/>
    <property type="evidence" value="ECO:0007669"/>
    <property type="project" value="UniProtKB-UniRule"/>
</dbReference>